<dbReference type="Proteomes" id="UP000029554">
    <property type="component" value="Unassembled WGS sequence"/>
</dbReference>
<protein>
    <submittedName>
        <fullName evidence="5">Glutamate synthase</fullName>
    </submittedName>
</protein>
<dbReference type="RefSeq" id="WP_035127366.1">
    <property type="nucleotide sequence ID" value="NZ_JRHH01000004.1"/>
</dbReference>
<proteinExistence type="inferred from homology"/>
<dbReference type="GO" id="GO:0015930">
    <property type="term" value="F:glutamate synthase activity"/>
    <property type="evidence" value="ECO:0007669"/>
    <property type="project" value="InterPro"/>
</dbReference>
<dbReference type="EMBL" id="JRHH01000004">
    <property type="protein sequence ID" value="KGD67822.1"/>
    <property type="molecule type" value="Genomic_DNA"/>
</dbReference>
<dbReference type="Gene3D" id="3.20.20.70">
    <property type="entry name" value="Aldolase class I"/>
    <property type="match status" value="1"/>
</dbReference>
<evidence type="ECO:0000256" key="2">
    <source>
        <dbReference type="PIRNR" id="PIRNR006429"/>
    </source>
</evidence>
<evidence type="ECO:0000256" key="3">
    <source>
        <dbReference type="SAM" id="Phobius"/>
    </source>
</evidence>
<evidence type="ECO:0000313" key="6">
    <source>
        <dbReference type="Proteomes" id="UP000029554"/>
    </source>
</evidence>
<dbReference type="PIRSF" id="PIRSF500060">
    <property type="entry name" value="UCP500060"/>
    <property type="match status" value="1"/>
</dbReference>
<dbReference type="InterPro" id="IPR013785">
    <property type="entry name" value="Aldolase_TIM"/>
</dbReference>
<dbReference type="Pfam" id="PF01645">
    <property type="entry name" value="Glu_synthase"/>
    <property type="match status" value="1"/>
</dbReference>
<feature type="domain" description="Glutamate synthase" evidence="4">
    <location>
        <begin position="121"/>
        <end position="469"/>
    </location>
</feature>
<comment type="caution">
    <text evidence="5">The sequence shown here is derived from an EMBL/GenBank/DDBJ whole genome shotgun (WGS) entry which is preliminary data.</text>
</comment>
<dbReference type="GO" id="GO:0006537">
    <property type="term" value="P:glutamate biosynthetic process"/>
    <property type="evidence" value="ECO:0007669"/>
    <property type="project" value="InterPro"/>
</dbReference>
<comment type="similarity">
    <text evidence="1 2">Belongs to the glutamate synthase family.</text>
</comment>
<evidence type="ECO:0000256" key="1">
    <source>
        <dbReference type="ARBA" id="ARBA00009716"/>
    </source>
</evidence>
<evidence type="ECO:0000259" key="4">
    <source>
        <dbReference type="Pfam" id="PF01645"/>
    </source>
</evidence>
<dbReference type="PANTHER" id="PTHR43819">
    <property type="entry name" value="ARCHAEAL-TYPE GLUTAMATE SYNTHASE [NADPH]"/>
    <property type="match status" value="1"/>
</dbReference>
<organism evidence="5 6">
    <name type="scientific">Flavobacterium aquatile LMG 4008 = ATCC 11947</name>
    <dbReference type="NCBI Taxonomy" id="1453498"/>
    <lineage>
        <taxon>Bacteria</taxon>
        <taxon>Pseudomonadati</taxon>
        <taxon>Bacteroidota</taxon>
        <taxon>Flavobacteriia</taxon>
        <taxon>Flavobacteriales</taxon>
        <taxon>Flavobacteriaceae</taxon>
        <taxon>Flavobacterium</taxon>
    </lineage>
</organism>
<dbReference type="PIRSF" id="PIRSF006429">
    <property type="entry name" value="GOGAT_lg_2"/>
    <property type="match status" value="1"/>
</dbReference>
<dbReference type="CDD" id="cd02808">
    <property type="entry name" value="GltS_FMN"/>
    <property type="match status" value="1"/>
</dbReference>
<evidence type="ECO:0000313" key="5">
    <source>
        <dbReference type="EMBL" id="KGD67822.1"/>
    </source>
</evidence>
<dbReference type="InterPro" id="IPR024188">
    <property type="entry name" value="GltB"/>
</dbReference>
<gene>
    <name evidence="5" type="ORF">LG45_11940</name>
</gene>
<dbReference type="AlphaFoldDB" id="A0A095STA7"/>
<dbReference type="PANTHER" id="PTHR43819:SF1">
    <property type="entry name" value="ARCHAEAL-TYPE GLUTAMATE SYNTHASE [NADPH]"/>
    <property type="match status" value="1"/>
</dbReference>
<keyword evidence="3" id="KW-1133">Transmembrane helix</keyword>
<dbReference type="InterPro" id="IPR002932">
    <property type="entry name" value="Glu_synthdom"/>
</dbReference>
<dbReference type="InterPro" id="IPR027283">
    <property type="entry name" value="YerD"/>
</dbReference>
<feature type="transmembrane region" description="Helical" evidence="3">
    <location>
        <begin position="28"/>
        <end position="45"/>
    </location>
</feature>
<reference evidence="5 6" key="1">
    <citation type="submission" date="2014-09" db="EMBL/GenBank/DDBJ databases">
        <title>Whole Genome Shotgun of Flavobacterium aquatile LMG 4008.</title>
        <authorList>
            <person name="Gale A.N."/>
            <person name="Pipes S.E."/>
            <person name="Newman J.D."/>
        </authorList>
    </citation>
    <scope>NUCLEOTIDE SEQUENCE [LARGE SCALE GENOMIC DNA]</scope>
    <source>
        <strain evidence="5 6">LMG 4008</strain>
    </source>
</reference>
<dbReference type="OrthoDB" id="9758182at2"/>
<keyword evidence="6" id="KW-1185">Reference proteome</keyword>
<accession>A0A095STA7</accession>
<name>A0A095STA7_9FLAO</name>
<feature type="transmembrane region" description="Helical" evidence="3">
    <location>
        <begin position="5"/>
        <end position="22"/>
    </location>
</feature>
<keyword evidence="3" id="KW-0472">Membrane</keyword>
<dbReference type="STRING" id="1453498.LG45_11940"/>
<keyword evidence="3" id="KW-0812">Transmembrane</keyword>
<sequence>MRKVFITFAITSLAIIGILTYINWKFSFLLLIFIPLIIMGFYDMYQSKKTIRRNFPLLGRMRYLLEALGPGVRQYFIESDTDGKPFTRLQRSLVYQRSKKETDSMPFGTQLDVYQDGYEWINHSIKAISFSNVNENPRVRIGSSQCEKPYQASLFNISAMSFGSLSKNAIIALNAGAKQGGFYHNTGEGGLSPYHLQGGDVVWNIGTGYFSCRNADGRFDYDEFAKRATQENVKMIEIKFSQGAKPGHGGILPKEKVTDEIANIRLVSKGHDIISPPTHSAFNNPLELMEFVKLLRKGSGGKPIGMKICIGNKSEFLSICKAMVATKTYLDFITVDGGEGGTGAAPQEYSDHVGMPLRDAVAFVYDALNGFAIKDQIKIIASGKVITGFDIIRNLSLGADLCNSARGMMFALGCIQALECHANTCPTGVATQDPRLTKGLVPEEKSIRVARFQHETVKSAMDLMASAGIDHPDKVDRSVVSTRINLGKTQTFEETYPEIKTGSLLDGSTVSNSLFKDWKRASVESF</sequence>
<dbReference type="eggNOG" id="COG0069">
    <property type="taxonomic scope" value="Bacteria"/>
</dbReference>
<dbReference type="SUPFAM" id="SSF51395">
    <property type="entry name" value="FMN-linked oxidoreductases"/>
    <property type="match status" value="1"/>
</dbReference>